<dbReference type="Proteomes" id="UP000001338">
    <property type="component" value="Unassembled WGS sequence"/>
</dbReference>
<proteinExistence type="predicted"/>
<organism evidence="1 2">
    <name type="scientific">Leptospira weilii str. 2006001853</name>
    <dbReference type="NCBI Taxonomy" id="1001589"/>
    <lineage>
        <taxon>Bacteria</taxon>
        <taxon>Pseudomonadati</taxon>
        <taxon>Spirochaetota</taxon>
        <taxon>Spirochaetia</taxon>
        <taxon>Leptospirales</taxon>
        <taxon>Leptospiraceae</taxon>
        <taxon>Leptospira</taxon>
    </lineage>
</organism>
<comment type="caution">
    <text evidence="1">The sequence shown here is derived from an EMBL/GenBank/DDBJ whole genome shotgun (WGS) entry which is preliminary data.</text>
</comment>
<reference evidence="1 2" key="1">
    <citation type="submission" date="2012-10" db="EMBL/GenBank/DDBJ databases">
        <authorList>
            <person name="Harkins D.M."/>
            <person name="Durkin A.S."/>
            <person name="Brinkac L.M."/>
            <person name="Haft D.H."/>
            <person name="Selengut J.D."/>
            <person name="Sanka R."/>
            <person name="DePew J."/>
            <person name="Purushe J."/>
            <person name="Whelen A.C."/>
            <person name="Vinetz J.M."/>
            <person name="Sutton G.G."/>
            <person name="Nierman W.C."/>
            <person name="Fouts D.E."/>
        </authorList>
    </citation>
    <scope>NUCLEOTIDE SEQUENCE [LARGE SCALE GENOMIC DNA]</scope>
    <source>
        <strain evidence="1 2">2006001853</strain>
    </source>
</reference>
<name>A0A828YY09_9LEPT</name>
<accession>A0A828YY09</accession>
<sequence length="380" mass="44616">MQKLNLIYSLLGLCFFSANCLHTVKPNYTVEKFESLTKPKAVIGPGSLGGPTLKEMVKKDLSKYIDLTEYSETEKDKIQIVFQEYSPREEDNSYGKIGIFNLCILMPCWKSYESGVKVKYEINGKIERVERYTEDKTLWVWLPFVFYNIFTLSSEIEDYKKTKFLKLLNTIAPNIAKSTLKIENENKSKMAERLQIQNELSEWEKVNKNSVRDLVHFLQKVNDKEIEEQAEKFLNNLLDKKVQTNLGNRYSFVKPYLKNMVLDWNGEPAGKYQFFQIFTRLVLEKNSETGFKQDVKLFQKNGKIIWEIEYDGETNLLYFVPYKNNITLEKISRKSDLIEVALDLYSVNAKGPWRVYALYGRFSAYPLWKDLDIDFLDSFK</sequence>
<gene>
    <name evidence="1" type="ORF">LEP1GSC036_2547</name>
</gene>
<dbReference type="RefSeq" id="WP_004498301.1">
    <property type="nucleotide sequence ID" value="NZ_AFLV02000065.1"/>
</dbReference>
<dbReference type="EMBL" id="AFLV02000065">
    <property type="protein sequence ID" value="EKR62985.1"/>
    <property type="molecule type" value="Genomic_DNA"/>
</dbReference>
<dbReference type="AlphaFoldDB" id="A0A828YY09"/>
<protein>
    <submittedName>
        <fullName evidence="1">Uncharacterized protein</fullName>
    </submittedName>
</protein>
<dbReference type="GeneID" id="61112517"/>
<evidence type="ECO:0000313" key="2">
    <source>
        <dbReference type="Proteomes" id="UP000001338"/>
    </source>
</evidence>
<evidence type="ECO:0000313" key="1">
    <source>
        <dbReference type="EMBL" id="EKR62985.1"/>
    </source>
</evidence>